<dbReference type="InterPro" id="IPR029026">
    <property type="entry name" value="tRNA_m1G_MTases_N"/>
</dbReference>
<reference evidence="5" key="1">
    <citation type="submission" date="2021-04" db="EMBL/GenBank/DDBJ databases">
        <title>Phylogenetic analysis of Acidobacteriaceae.</title>
        <authorList>
            <person name="Qiu L."/>
            <person name="Zhang Q."/>
        </authorList>
    </citation>
    <scope>NUCLEOTIDE SEQUENCE</scope>
    <source>
        <strain evidence="5">DSM 25168</strain>
    </source>
</reference>
<dbReference type="PANTHER" id="PTHR43191">
    <property type="entry name" value="RRNA METHYLTRANSFERASE 3"/>
    <property type="match status" value="1"/>
</dbReference>
<evidence type="ECO:0000256" key="2">
    <source>
        <dbReference type="ARBA" id="ARBA00022603"/>
    </source>
</evidence>
<dbReference type="SUPFAM" id="SSF55315">
    <property type="entry name" value="L30e-like"/>
    <property type="match status" value="1"/>
</dbReference>
<dbReference type="InterPro" id="IPR051259">
    <property type="entry name" value="rRNA_Methyltransferase"/>
</dbReference>
<keyword evidence="2 5" id="KW-0489">Methyltransferase</keyword>
<evidence type="ECO:0000313" key="6">
    <source>
        <dbReference type="Proteomes" id="UP001059380"/>
    </source>
</evidence>
<gene>
    <name evidence="5" type="ORF">MOP44_21675</name>
</gene>
<accession>A0A9J7BKI3</accession>
<dbReference type="SMART" id="SM00967">
    <property type="entry name" value="SpoU_sub_bind"/>
    <property type="match status" value="1"/>
</dbReference>
<dbReference type="GO" id="GO:0008173">
    <property type="term" value="F:RNA methyltransferase activity"/>
    <property type="evidence" value="ECO:0007669"/>
    <property type="project" value="InterPro"/>
</dbReference>
<evidence type="ECO:0000256" key="3">
    <source>
        <dbReference type="ARBA" id="ARBA00022679"/>
    </source>
</evidence>
<dbReference type="GO" id="GO:0006396">
    <property type="term" value="P:RNA processing"/>
    <property type="evidence" value="ECO:0007669"/>
    <property type="project" value="InterPro"/>
</dbReference>
<dbReference type="EMBL" id="CP093313">
    <property type="protein sequence ID" value="UWZ83167.1"/>
    <property type="molecule type" value="Genomic_DNA"/>
</dbReference>
<dbReference type="KEGG" id="orp:MOP44_21675"/>
<dbReference type="RefSeq" id="WP_260792501.1">
    <property type="nucleotide sequence ID" value="NZ_CP093313.1"/>
</dbReference>
<dbReference type="Pfam" id="PF22435">
    <property type="entry name" value="MRM3-like_sub_bind"/>
    <property type="match status" value="1"/>
</dbReference>
<name>A0A9J7BKI3_9BACT</name>
<dbReference type="InterPro" id="IPR001537">
    <property type="entry name" value="SpoU_MeTrfase"/>
</dbReference>
<proteinExistence type="inferred from homology"/>
<dbReference type="InterPro" id="IPR013123">
    <property type="entry name" value="SpoU_subst-bd"/>
</dbReference>
<sequence length="279" mass="30075">MPVRIVQSKNNARLKELRKAFVRPGRDTRGLVAVEGPHLLEEALRAGLRIATVFLRSNGRGDLGYEPRVGEDVEILLVDPDLFDDVVQTETPQPVAALVEMPDWTWAHILRQAESWPPLLIVLAGLQDPGNLGTILRSAEAFKSTGIISLPGTVNEWNPKVVRSSAGSIFRLPLIHAMPEECFTMLREAGARVLSTSVSNATPIHGANLTGPVAFLIGNEGAGVPAEIAKQADSAVTIPCPGPVESLNAAVAAGVLLYETFRQRDTLVMREAELRGSSR</sequence>
<dbReference type="InterPro" id="IPR029028">
    <property type="entry name" value="Alpha/beta_knot_MTases"/>
</dbReference>
<dbReference type="AlphaFoldDB" id="A0A9J7BKI3"/>
<keyword evidence="3" id="KW-0808">Transferase</keyword>
<evidence type="ECO:0000259" key="4">
    <source>
        <dbReference type="SMART" id="SM00967"/>
    </source>
</evidence>
<dbReference type="PANTHER" id="PTHR43191:SF2">
    <property type="entry name" value="RRNA METHYLTRANSFERASE 3, MITOCHONDRIAL"/>
    <property type="match status" value="1"/>
</dbReference>
<dbReference type="GO" id="GO:0003723">
    <property type="term" value="F:RNA binding"/>
    <property type="evidence" value="ECO:0007669"/>
    <property type="project" value="InterPro"/>
</dbReference>
<feature type="domain" description="RNA 2-O ribose methyltransferase substrate binding" evidence="4">
    <location>
        <begin position="33"/>
        <end position="105"/>
    </location>
</feature>
<dbReference type="CDD" id="cd18095">
    <property type="entry name" value="SpoU-like_rRNA-MTase"/>
    <property type="match status" value="1"/>
</dbReference>
<dbReference type="GO" id="GO:0005737">
    <property type="term" value="C:cytoplasm"/>
    <property type="evidence" value="ECO:0007669"/>
    <property type="project" value="UniProtKB-ARBA"/>
</dbReference>
<dbReference type="Pfam" id="PF00588">
    <property type="entry name" value="SpoU_methylase"/>
    <property type="match status" value="1"/>
</dbReference>
<dbReference type="GO" id="GO:0032259">
    <property type="term" value="P:methylation"/>
    <property type="evidence" value="ECO:0007669"/>
    <property type="project" value="UniProtKB-KW"/>
</dbReference>
<organism evidence="5 6">
    <name type="scientific">Occallatibacter riparius</name>
    <dbReference type="NCBI Taxonomy" id="1002689"/>
    <lineage>
        <taxon>Bacteria</taxon>
        <taxon>Pseudomonadati</taxon>
        <taxon>Acidobacteriota</taxon>
        <taxon>Terriglobia</taxon>
        <taxon>Terriglobales</taxon>
        <taxon>Acidobacteriaceae</taxon>
        <taxon>Occallatibacter</taxon>
    </lineage>
</organism>
<keyword evidence="6" id="KW-1185">Reference proteome</keyword>
<dbReference type="Gene3D" id="3.30.1330.30">
    <property type="match status" value="1"/>
</dbReference>
<dbReference type="SUPFAM" id="SSF75217">
    <property type="entry name" value="alpha/beta knot"/>
    <property type="match status" value="1"/>
</dbReference>
<evidence type="ECO:0000256" key="1">
    <source>
        <dbReference type="ARBA" id="ARBA00007228"/>
    </source>
</evidence>
<dbReference type="InterPro" id="IPR029064">
    <property type="entry name" value="Ribosomal_eL30-like_sf"/>
</dbReference>
<dbReference type="InterPro" id="IPR053888">
    <property type="entry name" value="MRM3-like_sub_bind"/>
</dbReference>
<dbReference type="Proteomes" id="UP001059380">
    <property type="component" value="Chromosome"/>
</dbReference>
<comment type="similarity">
    <text evidence="1">Belongs to the class IV-like SAM-binding methyltransferase superfamily. RNA methyltransferase TrmH family.</text>
</comment>
<evidence type="ECO:0000313" key="5">
    <source>
        <dbReference type="EMBL" id="UWZ83167.1"/>
    </source>
</evidence>
<dbReference type="Gene3D" id="3.40.1280.10">
    <property type="match status" value="1"/>
</dbReference>
<protein>
    <submittedName>
        <fullName evidence="5">RNA methyltransferase</fullName>
    </submittedName>
</protein>